<proteinExistence type="predicted"/>
<keyword evidence="5" id="KW-1185">Reference proteome</keyword>
<dbReference type="STRING" id="1004.SAMN05661012_00087"/>
<name>A0A1K1LNS4_9BACT</name>
<evidence type="ECO:0000313" key="2">
    <source>
        <dbReference type="EMBL" id="SFW12557.1"/>
    </source>
</evidence>
<dbReference type="EMBL" id="FPIZ01000001">
    <property type="protein sequence ID" value="SFW12557.1"/>
    <property type="molecule type" value="Genomic_DNA"/>
</dbReference>
<evidence type="ECO:0000313" key="5">
    <source>
        <dbReference type="Proteomes" id="UP001326715"/>
    </source>
</evidence>
<sequence>MERKPRLLVAITLFMLLVAACKKTEDLPDLKSNNVASTSSDAAVTGNVTYTLVKSANPTSAEQAAYTLITAAMDSAVWYMNHYTTFTKAITVTYVPSVATADGNINGSIRFGSNTYYMNQATALHEIAHTVGVGTSSVWWNTLIVSGVYTGTYAIQKLRTLTGNSTAVLYGDSQHFWPFGLNYPTEVTSVYDYIYHCQILEAMKLDGL</sequence>
<dbReference type="AlphaFoldDB" id="A0A1K1LNS4"/>
<reference evidence="3 5" key="2">
    <citation type="submission" date="2023-11" db="EMBL/GenBank/DDBJ databases">
        <title>MicrobeMod: A computational toolkit for identifying prokaryotic methylation and restriction-modification with nanopore sequencing.</title>
        <authorList>
            <person name="Crits-Christoph A."/>
            <person name="Kang S.C."/>
            <person name="Lee H."/>
            <person name="Ostrov N."/>
        </authorList>
    </citation>
    <scope>NUCLEOTIDE SEQUENCE [LARGE SCALE GENOMIC DNA]</scope>
    <source>
        <strain evidence="3 5">ATCC 23090</strain>
    </source>
</reference>
<dbReference type="Proteomes" id="UP001326715">
    <property type="component" value="Chromosome"/>
</dbReference>
<organism evidence="2 4">
    <name type="scientific">Chitinophaga sancti</name>
    <dbReference type="NCBI Taxonomy" id="1004"/>
    <lineage>
        <taxon>Bacteria</taxon>
        <taxon>Pseudomonadati</taxon>
        <taxon>Bacteroidota</taxon>
        <taxon>Chitinophagia</taxon>
        <taxon>Chitinophagales</taxon>
        <taxon>Chitinophagaceae</taxon>
        <taxon>Chitinophaga</taxon>
    </lineage>
</organism>
<dbReference type="EMBL" id="CP140154">
    <property type="protein sequence ID" value="WQG89402.1"/>
    <property type="molecule type" value="Genomic_DNA"/>
</dbReference>
<reference evidence="2 4" key="1">
    <citation type="submission" date="2016-11" db="EMBL/GenBank/DDBJ databases">
        <authorList>
            <person name="Jaros S."/>
            <person name="Januszkiewicz K."/>
            <person name="Wedrychowicz H."/>
        </authorList>
    </citation>
    <scope>NUCLEOTIDE SEQUENCE [LARGE SCALE GENOMIC DNA]</scope>
    <source>
        <strain evidence="2 4">DSM 784</strain>
    </source>
</reference>
<feature type="signal peptide" evidence="1">
    <location>
        <begin position="1"/>
        <end position="19"/>
    </location>
</feature>
<keyword evidence="1" id="KW-0732">Signal</keyword>
<dbReference type="RefSeq" id="WP_072356591.1">
    <property type="nucleotide sequence ID" value="NZ_CP139972.1"/>
</dbReference>
<evidence type="ECO:0008006" key="6">
    <source>
        <dbReference type="Google" id="ProtNLM"/>
    </source>
</evidence>
<dbReference type="OrthoDB" id="9765957at2"/>
<dbReference type="Proteomes" id="UP000183788">
    <property type="component" value="Unassembled WGS sequence"/>
</dbReference>
<gene>
    <name evidence="2" type="ORF">SAMN05661012_00087</name>
    <name evidence="3" type="ORF">SR876_31205</name>
</gene>
<feature type="chain" id="PRO_5012995638" description="Dual-action HEIGH metallo-peptidase" evidence="1">
    <location>
        <begin position="20"/>
        <end position="208"/>
    </location>
</feature>
<evidence type="ECO:0000313" key="4">
    <source>
        <dbReference type="Proteomes" id="UP000183788"/>
    </source>
</evidence>
<evidence type="ECO:0000256" key="1">
    <source>
        <dbReference type="SAM" id="SignalP"/>
    </source>
</evidence>
<dbReference type="SUPFAM" id="SSF55486">
    <property type="entry name" value="Metalloproteases ('zincins'), catalytic domain"/>
    <property type="match status" value="1"/>
</dbReference>
<accession>A0A1K1LNS4</accession>
<evidence type="ECO:0000313" key="3">
    <source>
        <dbReference type="EMBL" id="WQG89402.1"/>
    </source>
</evidence>
<dbReference type="PROSITE" id="PS51257">
    <property type="entry name" value="PROKAR_LIPOPROTEIN"/>
    <property type="match status" value="1"/>
</dbReference>
<protein>
    <recommendedName>
        <fullName evidence="6">Dual-action HEIGH metallo-peptidase</fullName>
    </recommendedName>
</protein>